<organism evidence="8 9">
    <name type="scientific">Digitaria exilis</name>
    <dbReference type="NCBI Taxonomy" id="1010633"/>
    <lineage>
        <taxon>Eukaryota</taxon>
        <taxon>Viridiplantae</taxon>
        <taxon>Streptophyta</taxon>
        <taxon>Embryophyta</taxon>
        <taxon>Tracheophyta</taxon>
        <taxon>Spermatophyta</taxon>
        <taxon>Magnoliopsida</taxon>
        <taxon>Liliopsida</taxon>
        <taxon>Poales</taxon>
        <taxon>Poaceae</taxon>
        <taxon>PACMAD clade</taxon>
        <taxon>Panicoideae</taxon>
        <taxon>Panicodae</taxon>
        <taxon>Paniceae</taxon>
        <taxon>Anthephorinae</taxon>
        <taxon>Digitaria</taxon>
    </lineage>
</organism>
<dbReference type="GO" id="GO:0016998">
    <property type="term" value="P:cell wall macromolecule catabolic process"/>
    <property type="evidence" value="ECO:0007669"/>
    <property type="project" value="InterPro"/>
</dbReference>
<dbReference type="Pfam" id="PF00182">
    <property type="entry name" value="Glyco_hydro_19"/>
    <property type="match status" value="1"/>
</dbReference>
<proteinExistence type="predicted"/>
<sequence length="354" mass="38232">METLLASAAGRRRLNPAAPRGRDALHAPTMARHLLLAPILLAALLIVSNAGVAEASRRPWWSGWWRWDCWFPRSSSSTGGGYGDHGDESHYGSSSHVASIITEDVYKSFFVHKDDAACPAHGFYDYASFVRAADAFPAFGGDGDDATRKREVAAFLAQISHETTGGWATAPDGPYAWGLCFKEEINPPSNYCDPTVTHPTMAVDPSSSPGNNNLALHFPGFFLDSGHRRRRGNYNYGPAGKALGFDGLGNPEIVAGDSLVAFKTALWFWMTARAPKPSCHDVMVGRYRPSYNDTVANRVPGFGLTTNIINGGIECGSPGVPAAVNDRIGFFRRYCGLLGVDVGNNLDCAQQTPY</sequence>
<dbReference type="PANTHER" id="PTHR22595:SF101">
    <property type="entry name" value="CHITINASE"/>
    <property type="match status" value="1"/>
</dbReference>
<feature type="domain" description="Glycoside hydrolase family 19 catalytic" evidence="7">
    <location>
        <begin position="260"/>
        <end position="270"/>
    </location>
</feature>
<dbReference type="EC" id="3.2.1.14" evidence="2"/>
<dbReference type="Gene3D" id="1.10.530.10">
    <property type="match status" value="1"/>
</dbReference>
<keyword evidence="4" id="KW-0119">Carbohydrate metabolism</keyword>
<dbReference type="PANTHER" id="PTHR22595">
    <property type="entry name" value="CHITINASE-RELATED"/>
    <property type="match status" value="1"/>
</dbReference>
<dbReference type="Proteomes" id="UP000636709">
    <property type="component" value="Unassembled WGS sequence"/>
</dbReference>
<dbReference type="CDD" id="cd00325">
    <property type="entry name" value="chitinase_GH19"/>
    <property type="match status" value="1"/>
</dbReference>
<dbReference type="InterPro" id="IPR023346">
    <property type="entry name" value="Lysozyme-like_dom_sf"/>
</dbReference>
<dbReference type="GO" id="GO:0006032">
    <property type="term" value="P:chitin catabolic process"/>
    <property type="evidence" value="ECO:0007669"/>
    <property type="project" value="InterPro"/>
</dbReference>
<keyword evidence="5" id="KW-0326">Glycosidase</keyword>
<keyword evidence="3" id="KW-0378">Hydrolase</keyword>
<evidence type="ECO:0000256" key="5">
    <source>
        <dbReference type="ARBA" id="ARBA00023295"/>
    </source>
</evidence>
<accession>A0A835F1Q8</accession>
<evidence type="ECO:0000256" key="3">
    <source>
        <dbReference type="ARBA" id="ARBA00022801"/>
    </source>
</evidence>
<evidence type="ECO:0000259" key="7">
    <source>
        <dbReference type="PROSITE" id="PS00774"/>
    </source>
</evidence>
<evidence type="ECO:0000256" key="2">
    <source>
        <dbReference type="ARBA" id="ARBA00012729"/>
    </source>
</evidence>
<dbReference type="SUPFAM" id="SSF53955">
    <property type="entry name" value="Lysozyme-like"/>
    <property type="match status" value="1"/>
</dbReference>
<evidence type="ECO:0000256" key="4">
    <source>
        <dbReference type="ARBA" id="ARBA00023277"/>
    </source>
</evidence>
<dbReference type="AlphaFoldDB" id="A0A835F1Q8"/>
<keyword evidence="6" id="KW-0624">Polysaccharide degradation</keyword>
<comment type="catalytic activity">
    <reaction evidence="1">
        <text>Random endo-hydrolysis of N-acetyl-beta-D-glucosaminide (1-&gt;4)-beta-linkages in chitin and chitodextrins.</text>
        <dbReference type="EC" id="3.2.1.14"/>
    </reaction>
</comment>
<dbReference type="InterPro" id="IPR000726">
    <property type="entry name" value="Glyco_hydro_19_cat"/>
</dbReference>
<dbReference type="EMBL" id="JACEFO010001653">
    <property type="protein sequence ID" value="KAF8725807.1"/>
    <property type="molecule type" value="Genomic_DNA"/>
</dbReference>
<comment type="caution">
    <text evidence="8">The sequence shown here is derived from an EMBL/GenBank/DDBJ whole genome shotgun (WGS) entry which is preliminary data.</text>
</comment>
<evidence type="ECO:0000313" key="9">
    <source>
        <dbReference type="Proteomes" id="UP000636709"/>
    </source>
</evidence>
<reference evidence="8" key="1">
    <citation type="submission" date="2020-07" db="EMBL/GenBank/DDBJ databases">
        <title>Genome sequence and genetic diversity analysis of an under-domesticated orphan crop, white fonio (Digitaria exilis).</title>
        <authorList>
            <person name="Bennetzen J.L."/>
            <person name="Chen S."/>
            <person name="Ma X."/>
            <person name="Wang X."/>
            <person name="Yssel A.E.J."/>
            <person name="Chaluvadi S.R."/>
            <person name="Johnson M."/>
            <person name="Gangashetty P."/>
            <person name="Hamidou F."/>
            <person name="Sanogo M.D."/>
            <person name="Zwaenepoel A."/>
            <person name="Wallace J."/>
            <person name="Van De Peer Y."/>
            <person name="Van Deynze A."/>
        </authorList>
    </citation>
    <scope>NUCLEOTIDE SEQUENCE</scope>
    <source>
        <tissue evidence="8">Leaves</tissue>
    </source>
</reference>
<name>A0A835F1Q8_9POAL</name>
<dbReference type="Gene3D" id="3.30.20.10">
    <property type="entry name" value="Endochitinase, domain 2"/>
    <property type="match status" value="1"/>
</dbReference>
<dbReference type="PROSITE" id="PS00774">
    <property type="entry name" value="CHITINASE_19_2"/>
    <property type="match status" value="1"/>
</dbReference>
<protein>
    <recommendedName>
        <fullName evidence="2">chitinase</fullName>
        <ecNumber evidence="2">3.2.1.14</ecNumber>
    </recommendedName>
</protein>
<evidence type="ECO:0000256" key="6">
    <source>
        <dbReference type="ARBA" id="ARBA00023326"/>
    </source>
</evidence>
<dbReference type="OrthoDB" id="5985073at2759"/>
<evidence type="ECO:0000313" key="8">
    <source>
        <dbReference type="EMBL" id="KAF8725807.1"/>
    </source>
</evidence>
<keyword evidence="9" id="KW-1185">Reference proteome</keyword>
<gene>
    <name evidence="8" type="ORF">HU200_020367</name>
</gene>
<dbReference type="GO" id="GO:0000272">
    <property type="term" value="P:polysaccharide catabolic process"/>
    <property type="evidence" value="ECO:0007669"/>
    <property type="project" value="UniProtKB-KW"/>
</dbReference>
<evidence type="ECO:0000256" key="1">
    <source>
        <dbReference type="ARBA" id="ARBA00000822"/>
    </source>
</evidence>
<dbReference type="GO" id="GO:0008843">
    <property type="term" value="F:endochitinase activity"/>
    <property type="evidence" value="ECO:0007669"/>
    <property type="project" value="UniProtKB-EC"/>
</dbReference>